<proteinExistence type="predicted"/>
<dbReference type="AlphaFoldDB" id="A0A6M3IFW8"/>
<protein>
    <submittedName>
        <fullName evidence="1">Uncharacterized protein</fullName>
    </submittedName>
</protein>
<accession>A0A6M3IFW8</accession>
<organism evidence="1">
    <name type="scientific">viral metagenome</name>
    <dbReference type="NCBI Taxonomy" id="1070528"/>
    <lineage>
        <taxon>unclassified sequences</taxon>
        <taxon>metagenomes</taxon>
        <taxon>organismal metagenomes</taxon>
    </lineage>
</organism>
<sequence length="103" mass="12044">MGQVRILYNKDKTVSIIYPCKKSKLTEQECLNKATPLNTIYEDVDISEIPKDRSKRYAWRGEKGKGIFIDDNVKIPKKVKKEITLEERIEILEDKLNDDTDNK</sequence>
<evidence type="ECO:0000313" key="1">
    <source>
        <dbReference type="EMBL" id="QJA56261.1"/>
    </source>
</evidence>
<gene>
    <name evidence="1" type="ORF">MM415B01892_0019</name>
</gene>
<name>A0A6M3IFW8_9ZZZZ</name>
<reference evidence="1" key="1">
    <citation type="submission" date="2020-03" db="EMBL/GenBank/DDBJ databases">
        <title>The deep terrestrial virosphere.</title>
        <authorList>
            <person name="Holmfeldt K."/>
            <person name="Nilsson E."/>
            <person name="Simone D."/>
            <person name="Lopez-Fernandez M."/>
            <person name="Wu X."/>
            <person name="de Brujin I."/>
            <person name="Lundin D."/>
            <person name="Andersson A."/>
            <person name="Bertilsson S."/>
            <person name="Dopson M."/>
        </authorList>
    </citation>
    <scope>NUCLEOTIDE SEQUENCE</scope>
    <source>
        <strain evidence="1">MM415B01892</strain>
    </source>
</reference>
<dbReference type="EMBL" id="MT141208">
    <property type="protein sequence ID" value="QJA56261.1"/>
    <property type="molecule type" value="Genomic_DNA"/>
</dbReference>